<name>A0A5J4ZEU9_9ASTE</name>
<evidence type="ECO:0000313" key="2">
    <source>
        <dbReference type="Proteomes" id="UP000325577"/>
    </source>
</evidence>
<proteinExistence type="predicted"/>
<keyword evidence="2" id="KW-1185">Reference proteome</keyword>
<sequence length="104" mass="11684">MRSQSVVQQFKITKKKKREGGRDTWCRSCRLEDSELAVEGCIGFIASVDQRGAASAIDEDWAAPLLLGCTAVTGLCRYDWRLTKLQRIGGFHRFEGLRLAACEF</sequence>
<dbReference type="EMBL" id="CM018051">
    <property type="protein sequence ID" value="KAA8517055.1"/>
    <property type="molecule type" value="Genomic_DNA"/>
</dbReference>
<dbReference type="AlphaFoldDB" id="A0A5J4ZEU9"/>
<dbReference type="Proteomes" id="UP000325577">
    <property type="component" value="Linkage Group LG8"/>
</dbReference>
<protein>
    <submittedName>
        <fullName evidence="1">Uncharacterized protein</fullName>
    </submittedName>
</protein>
<reference evidence="1 2" key="1">
    <citation type="submission" date="2019-09" db="EMBL/GenBank/DDBJ databases">
        <title>A chromosome-level genome assembly of the Chinese tupelo Nyssa sinensis.</title>
        <authorList>
            <person name="Yang X."/>
            <person name="Kang M."/>
            <person name="Yang Y."/>
            <person name="Xiong H."/>
            <person name="Wang M."/>
            <person name="Zhang Z."/>
            <person name="Wang Z."/>
            <person name="Wu H."/>
            <person name="Ma T."/>
            <person name="Liu J."/>
            <person name="Xi Z."/>
        </authorList>
    </citation>
    <scope>NUCLEOTIDE SEQUENCE [LARGE SCALE GENOMIC DNA]</scope>
    <source>
        <strain evidence="1">J267</strain>
        <tissue evidence="1">Leaf</tissue>
    </source>
</reference>
<gene>
    <name evidence="1" type="ORF">F0562_017127</name>
</gene>
<evidence type="ECO:0000313" key="1">
    <source>
        <dbReference type="EMBL" id="KAA8517055.1"/>
    </source>
</evidence>
<organism evidence="1 2">
    <name type="scientific">Nyssa sinensis</name>
    <dbReference type="NCBI Taxonomy" id="561372"/>
    <lineage>
        <taxon>Eukaryota</taxon>
        <taxon>Viridiplantae</taxon>
        <taxon>Streptophyta</taxon>
        <taxon>Embryophyta</taxon>
        <taxon>Tracheophyta</taxon>
        <taxon>Spermatophyta</taxon>
        <taxon>Magnoliopsida</taxon>
        <taxon>eudicotyledons</taxon>
        <taxon>Gunneridae</taxon>
        <taxon>Pentapetalae</taxon>
        <taxon>asterids</taxon>
        <taxon>Cornales</taxon>
        <taxon>Nyssaceae</taxon>
        <taxon>Nyssa</taxon>
    </lineage>
</organism>
<accession>A0A5J4ZEU9</accession>